<reference evidence="1 2" key="1">
    <citation type="journal article" date="2020" name="ISME J.">
        <title>Uncovering the hidden diversity of litter-decomposition mechanisms in mushroom-forming fungi.</title>
        <authorList>
            <person name="Floudas D."/>
            <person name="Bentzer J."/>
            <person name="Ahren D."/>
            <person name="Johansson T."/>
            <person name="Persson P."/>
            <person name="Tunlid A."/>
        </authorList>
    </citation>
    <scope>NUCLEOTIDE SEQUENCE [LARGE SCALE GENOMIC DNA]</scope>
    <source>
        <strain evidence="1 2">CBS 101986</strain>
    </source>
</reference>
<name>A0A8H5F380_9AGAR</name>
<accession>A0A8H5F380</accession>
<organism evidence="1 2">
    <name type="scientific">Psilocybe cf. subviscida</name>
    <dbReference type="NCBI Taxonomy" id="2480587"/>
    <lineage>
        <taxon>Eukaryota</taxon>
        <taxon>Fungi</taxon>
        <taxon>Dikarya</taxon>
        <taxon>Basidiomycota</taxon>
        <taxon>Agaricomycotina</taxon>
        <taxon>Agaricomycetes</taxon>
        <taxon>Agaricomycetidae</taxon>
        <taxon>Agaricales</taxon>
        <taxon>Agaricineae</taxon>
        <taxon>Strophariaceae</taxon>
        <taxon>Psilocybe</taxon>
    </lineage>
</organism>
<evidence type="ECO:0000313" key="2">
    <source>
        <dbReference type="Proteomes" id="UP000567179"/>
    </source>
</evidence>
<dbReference type="EMBL" id="JAACJJ010000028">
    <property type="protein sequence ID" value="KAF5322019.1"/>
    <property type="molecule type" value="Genomic_DNA"/>
</dbReference>
<gene>
    <name evidence="1" type="ORF">D9619_002123</name>
</gene>
<proteinExistence type="predicted"/>
<comment type="caution">
    <text evidence="1">The sequence shown here is derived from an EMBL/GenBank/DDBJ whole genome shotgun (WGS) entry which is preliminary data.</text>
</comment>
<dbReference type="Proteomes" id="UP000567179">
    <property type="component" value="Unassembled WGS sequence"/>
</dbReference>
<dbReference type="AlphaFoldDB" id="A0A8H5F380"/>
<sequence length="297" mass="33327">MAPIRQIRQHEHRTTLHATAVPCLPKTNGVSLNNRQQAPDAMHSITFDYTHPTDFKVEPSHTILTEEDKMIRIYSKKRNQQAEEDGDNILCGEPAIYSTDGSLCHSLNELYPRKSARLVSSRPIKKAARKAYARVSQPKQAAKYWPDARNTAEILAFCNSKKIQHYNSLNDREFPEVPPKLTIDDLRLMGCAPRSTKNSTPGRPRASKTFFNNGDAFKQSFRDTRSSESNNMAADGDTDVEGDILEAVTMRKKNMMDPAADSLRRSLSLGNTNTSPYDARVLSTSIFGLRGRIVNDV</sequence>
<keyword evidence="2" id="KW-1185">Reference proteome</keyword>
<evidence type="ECO:0000313" key="1">
    <source>
        <dbReference type="EMBL" id="KAF5322019.1"/>
    </source>
</evidence>
<protein>
    <submittedName>
        <fullName evidence="1">Uncharacterized protein</fullName>
    </submittedName>
</protein>